<reference evidence="2" key="1">
    <citation type="submission" date="2007-07" db="EMBL/GenBank/DDBJ databases">
        <title>PCAP assembly of the Caenorhabditis remanei genome.</title>
        <authorList>
            <consortium name="The Caenorhabditis remanei Sequencing Consortium"/>
            <person name="Wilson R.K."/>
        </authorList>
    </citation>
    <scope>NUCLEOTIDE SEQUENCE [LARGE SCALE GENOMIC DNA]</scope>
    <source>
        <strain evidence="2">PB4641</strain>
    </source>
</reference>
<proteinExistence type="predicted"/>
<dbReference type="EMBL" id="DS268459">
    <property type="protein sequence ID" value="EFP06036.1"/>
    <property type="molecule type" value="Genomic_DNA"/>
</dbReference>
<feature type="region of interest" description="Disordered" evidence="1">
    <location>
        <begin position="20"/>
        <end position="42"/>
    </location>
</feature>
<evidence type="ECO:0000256" key="1">
    <source>
        <dbReference type="SAM" id="MobiDB-lite"/>
    </source>
</evidence>
<dbReference type="HOGENOM" id="CLU_2308667_0_0_1"/>
<dbReference type="InParanoid" id="E3MNE6"/>
<evidence type="ECO:0000313" key="3">
    <source>
        <dbReference type="Proteomes" id="UP000008281"/>
    </source>
</evidence>
<dbReference type="AlphaFoldDB" id="E3MNE6"/>
<dbReference type="Proteomes" id="UP000008281">
    <property type="component" value="Unassembled WGS sequence"/>
</dbReference>
<organism evidence="3">
    <name type="scientific">Caenorhabditis remanei</name>
    <name type="common">Caenorhabditis vulgaris</name>
    <dbReference type="NCBI Taxonomy" id="31234"/>
    <lineage>
        <taxon>Eukaryota</taxon>
        <taxon>Metazoa</taxon>
        <taxon>Ecdysozoa</taxon>
        <taxon>Nematoda</taxon>
        <taxon>Chromadorea</taxon>
        <taxon>Rhabditida</taxon>
        <taxon>Rhabditina</taxon>
        <taxon>Rhabditomorpha</taxon>
        <taxon>Rhabditoidea</taxon>
        <taxon>Rhabditidae</taxon>
        <taxon>Peloderinae</taxon>
        <taxon>Caenorhabditis</taxon>
    </lineage>
</organism>
<accession>E3MNE6</accession>
<keyword evidence="3" id="KW-1185">Reference proteome</keyword>
<gene>
    <name evidence="2" type="ORF">CRE_04930</name>
</gene>
<name>E3MNE6_CAERE</name>
<protein>
    <submittedName>
        <fullName evidence="2">Uncharacterized protein</fullName>
    </submittedName>
</protein>
<feature type="compositionally biased region" description="Polar residues" evidence="1">
    <location>
        <begin position="20"/>
        <end position="30"/>
    </location>
</feature>
<sequence length="100" mass="12203">MYKKRLVWFIQTVKLKRTLGSSKQKNQPVDTTDHQRRQASSNRFTKKCKFKKLQNLNSDQEINSKKKTFEYWRFGKLKFREIKKGSDFWKRILVTARIFL</sequence>
<evidence type="ECO:0000313" key="2">
    <source>
        <dbReference type="EMBL" id="EFP06036.1"/>
    </source>
</evidence>